<gene>
    <name evidence="1" type="ORF">PISMIDRAFT_686748</name>
</gene>
<keyword evidence="2" id="KW-1185">Reference proteome</keyword>
<evidence type="ECO:0000313" key="2">
    <source>
        <dbReference type="Proteomes" id="UP000054018"/>
    </source>
</evidence>
<reference evidence="2" key="2">
    <citation type="submission" date="2015-01" db="EMBL/GenBank/DDBJ databases">
        <title>Evolutionary Origins and Diversification of the Mycorrhizal Mutualists.</title>
        <authorList>
            <consortium name="DOE Joint Genome Institute"/>
            <consortium name="Mycorrhizal Genomics Consortium"/>
            <person name="Kohler A."/>
            <person name="Kuo A."/>
            <person name="Nagy L.G."/>
            <person name="Floudas D."/>
            <person name="Copeland A."/>
            <person name="Barry K.W."/>
            <person name="Cichocki N."/>
            <person name="Veneault-Fourrey C."/>
            <person name="LaButti K."/>
            <person name="Lindquist E.A."/>
            <person name="Lipzen A."/>
            <person name="Lundell T."/>
            <person name="Morin E."/>
            <person name="Murat C."/>
            <person name="Riley R."/>
            <person name="Ohm R."/>
            <person name="Sun H."/>
            <person name="Tunlid A."/>
            <person name="Henrissat B."/>
            <person name="Grigoriev I.V."/>
            <person name="Hibbett D.S."/>
            <person name="Martin F."/>
        </authorList>
    </citation>
    <scope>NUCLEOTIDE SEQUENCE [LARGE SCALE GENOMIC DNA]</scope>
    <source>
        <strain evidence="2">441</strain>
    </source>
</reference>
<dbReference type="Proteomes" id="UP000054018">
    <property type="component" value="Unassembled WGS sequence"/>
</dbReference>
<proteinExistence type="predicted"/>
<sequence>MYNSAAPLSLSAAWNDVSIPKQISINGGLLGTGKDRANSGERRAVVKGERLMEMDDP</sequence>
<reference evidence="1 2" key="1">
    <citation type="submission" date="2014-04" db="EMBL/GenBank/DDBJ databases">
        <authorList>
            <consortium name="DOE Joint Genome Institute"/>
            <person name="Kuo A."/>
            <person name="Kohler A."/>
            <person name="Costa M.D."/>
            <person name="Nagy L.G."/>
            <person name="Floudas D."/>
            <person name="Copeland A."/>
            <person name="Barry K.W."/>
            <person name="Cichocki N."/>
            <person name="Veneault-Fourrey C."/>
            <person name="LaButti K."/>
            <person name="Lindquist E.A."/>
            <person name="Lipzen A."/>
            <person name="Lundell T."/>
            <person name="Morin E."/>
            <person name="Murat C."/>
            <person name="Sun H."/>
            <person name="Tunlid A."/>
            <person name="Henrissat B."/>
            <person name="Grigoriev I.V."/>
            <person name="Hibbett D.S."/>
            <person name="Martin F."/>
            <person name="Nordberg H.P."/>
            <person name="Cantor M.N."/>
            <person name="Hua S.X."/>
        </authorList>
    </citation>
    <scope>NUCLEOTIDE SEQUENCE [LARGE SCALE GENOMIC DNA]</scope>
    <source>
        <strain evidence="1 2">441</strain>
    </source>
</reference>
<name>A0A0C9XUL5_9AGAM</name>
<dbReference type="AlphaFoldDB" id="A0A0C9XUL5"/>
<dbReference type="EMBL" id="KN833868">
    <property type="protein sequence ID" value="KIK16065.1"/>
    <property type="molecule type" value="Genomic_DNA"/>
</dbReference>
<protein>
    <submittedName>
        <fullName evidence="1">Unplaced genomic scaffold scaffold_184, whole genome shotgun sequence</fullName>
    </submittedName>
</protein>
<accession>A0A0C9XUL5</accession>
<dbReference type="HOGENOM" id="CLU_2997310_0_0_1"/>
<evidence type="ECO:0000313" key="1">
    <source>
        <dbReference type="EMBL" id="KIK16065.1"/>
    </source>
</evidence>
<organism evidence="1 2">
    <name type="scientific">Pisolithus microcarpus 441</name>
    <dbReference type="NCBI Taxonomy" id="765257"/>
    <lineage>
        <taxon>Eukaryota</taxon>
        <taxon>Fungi</taxon>
        <taxon>Dikarya</taxon>
        <taxon>Basidiomycota</taxon>
        <taxon>Agaricomycotina</taxon>
        <taxon>Agaricomycetes</taxon>
        <taxon>Agaricomycetidae</taxon>
        <taxon>Boletales</taxon>
        <taxon>Sclerodermatineae</taxon>
        <taxon>Pisolithaceae</taxon>
        <taxon>Pisolithus</taxon>
    </lineage>
</organism>